<sequence length="115" mass="11708">MGADDSSMSEPVDANEPASIDPVPCLVVPSGSEPVAKSVSEGVAESEVPDACEFASNEELGIDSCNNSEVPPVDTGVVTTDKCSSESDKEGEEAGGMLKVYVQLVTSLLSRSGVG</sequence>
<reference evidence="2 3" key="1">
    <citation type="journal article" date="2024" name="G3 (Bethesda)">
        <title>Genome assembly of Hibiscus sabdariffa L. provides insights into metabolisms of medicinal natural products.</title>
        <authorList>
            <person name="Kim T."/>
        </authorList>
    </citation>
    <scope>NUCLEOTIDE SEQUENCE [LARGE SCALE GENOMIC DNA]</scope>
    <source>
        <strain evidence="2">TK-2024</strain>
        <tissue evidence="2">Old leaves</tissue>
    </source>
</reference>
<comment type="caution">
    <text evidence="2">The sequence shown here is derived from an EMBL/GenBank/DDBJ whole genome shotgun (WGS) entry which is preliminary data.</text>
</comment>
<feature type="compositionally biased region" description="Low complexity" evidence="1">
    <location>
        <begin position="70"/>
        <end position="81"/>
    </location>
</feature>
<feature type="region of interest" description="Disordered" evidence="1">
    <location>
        <begin position="63"/>
        <end position="93"/>
    </location>
</feature>
<feature type="region of interest" description="Disordered" evidence="1">
    <location>
        <begin position="1"/>
        <end position="23"/>
    </location>
</feature>
<evidence type="ECO:0000256" key="1">
    <source>
        <dbReference type="SAM" id="MobiDB-lite"/>
    </source>
</evidence>
<gene>
    <name evidence="2" type="ORF">V6N11_019146</name>
</gene>
<protein>
    <submittedName>
        <fullName evidence="2">Uncharacterized protein</fullName>
    </submittedName>
</protein>
<proteinExistence type="predicted"/>
<dbReference type="EMBL" id="JBBPBN010000028">
    <property type="protein sequence ID" value="KAK9006815.1"/>
    <property type="molecule type" value="Genomic_DNA"/>
</dbReference>
<evidence type="ECO:0000313" key="3">
    <source>
        <dbReference type="Proteomes" id="UP001396334"/>
    </source>
</evidence>
<name>A0ABR2R200_9ROSI</name>
<keyword evidence="3" id="KW-1185">Reference proteome</keyword>
<evidence type="ECO:0000313" key="2">
    <source>
        <dbReference type="EMBL" id="KAK9006815.1"/>
    </source>
</evidence>
<dbReference type="Proteomes" id="UP001396334">
    <property type="component" value="Unassembled WGS sequence"/>
</dbReference>
<organism evidence="2 3">
    <name type="scientific">Hibiscus sabdariffa</name>
    <name type="common">roselle</name>
    <dbReference type="NCBI Taxonomy" id="183260"/>
    <lineage>
        <taxon>Eukaryota</taxon>
        <taxon>Viridiplantae</taxon>
        <taxon>Streptophyta</taxon>
        <taxon>Embryophyta</taxon>
        <taxon>Tracheophyta</taxon>
        <taxon>Spermatophyta</taxon>
        <taxon>Magnoliopsida</taxon>
        <taxon>eudicotyledons</taxon>
        <taxon>Gunneridae</taxon>
        <taxon>Pentapetalae</taxon>
        <taxon>rosids</taxon>
        <taxon>malvids</taxon>
        <taxon>Malvales</taxon>
        <taxon>Malvaceae</taxon>
        <taxon>Malvoideae</taxon>
        <taxon>Hibiscus</taxon>
    </lineage>
</organism>
<accession>A0ABR2R200</accession>